<proteinExistence type="predicted"/>
<sequence>MGLRWIERAHWTRRGVFSFGFHPNPNSFVHSCLVDTPIQPPQRSMVLSSTLPLLVNFPSAFIVLPVQCTGFACFHPGPSYYPSRVESSVMVHTSRWLLCPFRCLISFFFSPFLSCFSLSHCGKVDVLYALSFRFFVADSICSTRVARRRRFTIPLSSLLHYRTKRTYKMAPVLRDSYYGTCP</sequence>
<gene>
    <name evidence="1" type="ORF">CPB84DRAFT_331598</name>
</gene>
<evidence type="ECO:0000313" key="2">
    <source>
        <dbReference type="Proteomes" id="UP000724874"/>
    </source>
</evidence>
<reference evidence="1" key="1">
    <citation type="submission" date="2020-11" db="EMBL/GenBank/DDBJ databases">
        <authorList>
            <consortium name="DOE Joint Genome Institute"/>
            <person name="Ahrendt S."/>
            <person name="Riley R."/>
            <person name="Andreopoulos W."/>
            <person name="LaButti K."/>
            <person name="Pangilinan J."/>
            <person name="Ruiz-duenas F.J."/>
            <person name="Barrasa J.M."/>
            <person name="Sanchez-Garcia M."/>
            <person name="Camarero S."/>
            <person name="Miyauchi S."/>
            <person name="Serrano A."/>
            <person name="Linde D."/>
            <person name="Babiker R."/>
            <person name="Drula E."/>
            <person name="Ayuso-Fernandez I."/>
            <person name="Pacheco R."/>
            <person name="Padilla G."/>
            <person name="Ferreira P."/>
            <person name="Barriuso J."/>
            <person name="Kellner H."/>
            <person name="Castanera R."/>
            <person name="Alfaro M."/>
            <person name="Ramirez L."/>
            <person name="Pisabarro A.G."/>
            <person name="Kuo A."/>
            <person name="Tritt A."/>
            <person name="Lipzen A."/>
            <person name="He G."/>
            <person name="Yan M."/>
            <person name="Ng V."/>
            <person name="Cullen D."/>
            <person name="Martin F."/>
            <person name="Rosso M.-N."/>
            <person name="Henrissat B."/>
            <person name="Hibbett D."/>
            <person name="Martinez A.T."/>
            <person name="Grigoriev I.V."/>
        </authorList>
    </citation>
    <scope>NUCLEOTIDE SEQUENCE</scope>
    <source>
        <strain evidence="1">AH 44721</strain>
    </source>
</reference>
<evidence type="ECO:0000313" key="1">
    <source>
        <dbReference type="EMBL" id="KAF8878362.1"/>
    </source>
</evidence>
<name>A0A9P5NE46_GYMJU</name>
<dbReference type="Proteomes" id="UP000724874">
    <property type="component" value="Unassembled WGS sequence"/>
</dbReference>
<protein>
    <submittedName>
        <fullName evidence="1">Uncharacterized protein</fullName>
    </submittedName>
</protein>
<keyword evidence="2" id="KW-1185">Reference proteome</keyword>
<comment type="caution">
    <text evidence="1">The sequence shown here is derived from an EMBL/GenBank/DDBJ whole genome shotgun (WGS) entry which is preliminary data.</text>
</comment>
<dbReference type="EMBL" id="JADNYJ010000159">
    <property type="protein sequence ID" value="KAF8878362.1"/>
    <property type="molecule type" value="Genomic_DNA"/>
</dbReference>
<accession>A0A9P5NE46</accession>
<organism evidence="1 2">
    <name type="scientific">Gymnopilus junonius</name>
    <name type="common">Spectacular rustgill mushroom</name>
    <name type="synonym">Gymnopilus spectabilis subsp. junonius</name>
    <dbReference type="NCBI Taxonomy" id="109634"/>
    <lineage>
        <taxon>Eukaryota</taxon>
        <taxon>Fungi</taxon>
        <taxon>Dikarya</taxon>
        <taxon>Basidiomycota</taxon>
        <taxon>Agaricomycotina</taxon>
        <taxon>Agaricomycetes</taxon>
        <taxon>Agaricomycetidae</taxon>
        <taxon>Agaricales</taxon>
        <taxon>Agaricineae</taxon>
        <taxon>Hymenogastraceae</taxon>
        <taxon>Gymnopilus</taxon>
    </lineage>
</organism>
<dbReference type="AlphaFoldDB" id="A0A9P5NE46"/>